<dbReference type="WBParaSite" id="ASIM_0000903501-mRNA-1">
    <property type="protein sequence ID" value="ASIM_0000903501-mRNA-1"/>
    <property type="gene ID" value="ASIM_0000903501"/>
</dbReference>
<evidence type="ECO:0000256" key="1">
    <source>
        <dbReference type="SAM" id="MobiDB-lite"/>
    </source>
</evidence>
<evidence type="ECO:0000313" key="2">
    <source>
        <dbReference type="WBParaSite" id="ASIM_0000903501-mRNA-1"/>
    </source>
</evidence>
<protein>
    <submittedName>
        <fullName evidence="2 3">GA20067</fullName>
    </submittedName>
</protein>
<name>A0A0M3JMZ6_ANISI</name>
<proteinExistence type="predicted"/>
<reference evidence="2 3" key="1">
    <citation type="submission" date="2017-02" db="UniProtKB">
        <authorList>
            <consortium name="WormBaseParasite"/>
        </authorList>
    </citation>
    <scope>IDENTIFICATION</scope>
</reference>
<dbReference type="WBParaSite" id="ASIM_0002151301-mRNA-1">
    <property type="protein sequence ID" value="ASIM_0002151301-mRNA-1"/>
    <property type="gene ID" value="ASIM_0002151301"/>
</dbReference>
<organism evidence="2">
    <name type="scientific">Anisakis simplex</name>
    <name type="common">Herring worm</name>
    <dbReference type="NCBI Taxonomy" id="6269"/>
    <lineage>
        <taxon>Eukaryota</taxon>
        <taxon>Metazoa</taxon>
        <taxon>Ecdysozoa</taxon>
        <taxon>Nematoda</taxon>
        <taxon>Chromadorea</taxon>
        <taxon>Rhabditida</taxon>
        <taxon>Spirurina</taxon>
        <taxon>Ascaridomorpha</taxon>
        <taxon>Ascaridoidea</taxon>
        <taxon>Anisakidae</taxon>
        <taxon>Anisakis</taxon>
        <taxon>Anisakis simplex complex</taxon>
    </lineage>
</organism>
<accession>A0A0M3JMZ6</accession>
<evidence type="ECO:0000313" key="3">
    <source>
        <dbReference type="WBParaSite" id="ASIM_0002151301-mRNA-1"/>
    </source>
</evidence>
<feature type="region of interest" description="Disordered" evidence="1">
    <location>
        <begin position="37"/>
        <end position="60"/>
    </location>
</feature>
<feature type="compositionally biased region" description="Gly residues" evidence="1">
    <location>
        <begin position="41"/>
        <end position="53"/>
    </location>
</feature>
<sequence length="120" mass="12124">LKVHMGTHVWQQNPSRRGRRIFEFGTDPTSPLHAEMLSPLGAGGGGHGQGGGSDTPPIRAQFENPFRAAAAAAAAVASSFPPDHPMRNGGPLGPPPFSCAGLPFPLPLLPALVSGGSAGG</sequence>
<dbReference type="AlphaFoldDB" id="A0A0M3JMZ6"/>